<accession>A0A6C7EDX2</accession>
<dbReference type="PANTHER" id="PTHR48079">
    <property type="entry name" value="PROTEIN YEEZ"/>
    <property type="match status" value="1"/>
</dbReference>
<dbReference type="InterPro" id="IPR001509">
    <property type="entry name" value="Epimerase_deHydtase"/>
</dbReference>
<dbReference type="SUPFAM" id="SSF51735">
    <property type="entry name" value="NAD(P)-binding Rossmann-fold domains"/>
    <property type="match status" value="1"/>
</dbReference>
<dbReference type="Proteomes" id="UP000011863">
    <property type="component" value="Chromosome"/>
</dbReference>
<dbReference type="PANTHER" id="PTHR48079:SF6">
    <property type="entry name" value="NAD(P)-BINDING DOMAIN-CONTAINING PROTEIN-RELATED"/>
    <property type="match status" value="1"/>
</dbReference>
<sequence length="344" mass="37538">MMIETPDYTLVTGAAGWLGTGVVSELTGGTAWQRPGVVRGLVRPGESTAHLPESVEIVTGDVTDPSSLDALFDRTSGTVDLIHTAGVIHPESSIDEFDAVNHVGTRNVMQAALAADVRRVVHVSSNSPFGTNGARNDVFRNDEPYHPYLGYGESKKDAELAVLDAVEAGLNAVMVRPPWFYGPHQPARQTTFFTMVKKGRFPILGDGGQMRSMTYIGNLVEGIVRAELTPTDAGLGWWIADERPYSVREIVDTVGEALAAEGFDVKPNRFRLPNVAGTVAEKIDTFLQGRGKYHQQFHVLGEMNKTIAVDISAARRDLGYDPQFGLLDGMRNSIRWCRDQGIEL</sequence>
<evidence type="ECO:0000313" key="3">
    <source>
        <dbReference type="Proteomes" id="UP000011863"/>
    </source>
</evidence>
<dbReference type="KEGG" id="aym:YM304_25240"/>
<keyword evidence="3" id="KW-1185">Reference proteome</keyword>
<name>A0A6C7EDX2_ILUCY</name>
<dbReference type="AlphaFoldDB" id="A0A6C7EDX2"/>
<feature type="domain" description="NAD-dependent epimerase/dehydratase" evidence="1">
    <location>
        <begin position="10"/>
        <end position="226"/>
    </location>
</feature>
<protein>
    <recommendedName>
        <fullName evidence="1">NAD-dependent epimerase/dehydratase domain-containing protein</fullName>
    </recommendedName>
</protein>
<dbReference type="InterPro" id="IPR051783">
    <property type="entry name" value="NAD(P)-dependent_oxidoreduct"/>
</dbReference>
<evidence type="ECO:0000259" key="1">
    <source>
        <dbReference type="Pfam" id="PF01370"/>
    </source>
</evidence>
<dbReference type="Gene3D" id="3.40.50.720">
    <property type="entry name" value="NAD(P)-binding Rossmann-like Domain"/>
    <property type="match status" value="1"/>
</dbReference>
<gene>
    <name evidence="2" type="ORF">YM304_25240</name>
</gene>
<reference evidence="2 3" key="1">
    <citation type="journal article" date="2013" name="Int. J. Syst. Evol. Microbiol.">
        <title>Ilumatobacter nonamiense sp. nov. and Ilumatobacter coccineum sp. nov., isolated from seashore sand.</title>
        <authorList>
            <person name="Matsumoto A."/>
            <person name="Kasai H."/>
            <person name="Matsuo Y."/>
            <person name="Shizuri Y."/>
            <person name="Ichikawa N."/>
            <person name="Fujita N."/>
            <person name="Omura S."/>
            <person name="Takahashi Y."/>
        </authorList>
    </citation>
    <scope>NUCLEOTIDE SEQUENCE [LARGE SCALE GENOMIC DNA]</scope>
    <source>
        <strain evidence="3">NBRC 103263 / KCTC 29153 / YM16-304</strain>
    </source>
</reference>
<organism evidence="2 3">
    <name type="scientific">Ilumatobacter coccineus (strain NBRC 103263 / KCTC 29153 / YM16-304)</name>
    <dbReference type="NCBI Taxonomy" id="1313172"/>
    <lineage>
        <taxon>Bacteria</taxon>
        <taxon>Bacillati</taxon>
        <taxon>Actinomycetota</taxon>
        <taxon>Acidimicrobiia</taxon>
        <taxon>Acidimicrobiales</taxon>
        <taxon>Ilumatobacteraceae</taxon>
        <taxon>Ilumatobacter</taxon>
    </lineage>
</organism>
<dbReference type="InterPro" id="IPR036291">
    <property type="entry name" value="NAD(P)-bd_dom_sf"/>
</dbReference>
<dbReference type="Pfam" id="PF01370">
    <property type="entry name" value="Epimerase"/>
    <property type="match status" value="1"/>
</dbReference>
<proteinExistence type="predicted"/>
<evidence type="ECO:0000313" key="2">
    <source>
        <dbReference type="EMBL" id="BAN02838.1"/>
    </source>
</evidence>
<dbReference type="GO" id="GO:0004029">
    <property type="term" value="F:aldehyde dehydrogenase (NAD+) activity"/>
    <property type="evidence" value="ECO:0007669"/>
    <property type="project" value="TreeGrafter"/>
</dbReference>
<dbReference type="GO" id="GO:0005737">
    <property type="term" value="C:cytoplasm"/>
    <property type="evidence" value="ECO:0007669"/>
    <property type="project" value="TreeGrafter"/>
</dbReference>
<dbReference type="RefSeq" id="WP_015442085.1">
    <property type="nucleotide sequence ID" value="NC_020520.1"/>
</dbReference>
<dbReference type="OrthoDB" id="9801785at2"/>
<dbReference type="EMBL" id="AP012057">
    <property type="protein sequence ID" value="BAN02838.1"/>
    <property type="molecule type" value="Genomic_DNA"/>
</dbReference>